<evidence type="ECO:0000259" key="4">
    <source>
        <dbReference type="PROSITE" id="PS51462"/>
    </source>
</evidence>
<dbReference type="EMBL" id="CP079216">
    <property type="protein sequence ID" value="QXT62169.1"/>
    <property type="molecule type" value="Genomic_DNA"/>
</dbReference>
<dbReference type="InterPro" id="IPR000086">
    <property type="entry name" value="NUDIX_hydrolase_dom"/>
</dbReference>
<gene>
    <name evidence="5" type="ORF">KDB89_10375</name>
</gene>
<dbReference type="PROSITE" id="PS51462">
    <property type="entry name" value="NUDIX"/>
    <property type="match status" value="1"/>
</dbReference>
<name>A0ABX8SGV2_9ACTN</name>
<sequence>MTDDGPLPGEGWRIGDDGLPFRRAARVLLFDGAGRLLLVQAHDAQQPERTWWFTVGGGIDPGETAREAAVREVLEETGLVLDPGALTGPVAARSSVFDFFARPVRQAEEFFVGRLDGDLSDEALATDGWTEVERHFVDSLHWFTADEFAAIDVEVFPVELPQLLEWLAPGWDETVMLLGDLGPQART</sequence>
<reference evidence="5 6" key="1">
    <citation type="submission" date="2021-07" db="EMBL/GenBank/DDBJ databases">
        <title>complete genome sequencing of Tessaracoccus sp.J1M15.</title>
        <authorList>
            <person name="Bae J.-W."/>
            <person name="Kim D.-y."/>
        </authorList>
    </citation>
    <scope>NUCLEOTIDE SEQUENCE [LARGE SCALE GENOMIC DNA]</scope>
    <source>
        <strain evidence="5 6">J1M15</strain>
    </source>
</reference>
<dbReference type="Proteomes" id="UP000824504">
    <property type="component" value="Chromosome"/>
</dbReference>
<dbReference type="InterPro" id="IPR020084">
    <property type="entry name" value="NUDIX_hydrolase_CS"/>
</dbReference>
<evidence type="ECO:0000256" key="1">
    <source>
        <dbReference type="ARBA" id="ARBA00001946"/>
    </source>
</evidence>
<dbReference type="PANTHER" id="PTHR43046">
    <property type="entry name" value="GDP-MANNOSE MANNOSYL HYDROLASE"/>
    <property type="match status" value="1"/>
</dbReference>
<protein>
    <submittedName>
        <fullName evidence="5">NUDIX domain-containing protein</fullName>
    </submittedName>
</protein>
<keyword evidence="3" id="KW-0460">Magnesium</keyword>
<evidence type="ECO:0000256" key="3">
    <source>
        <dbReference type="ARBA" id="ARBA00022842"/>
    </source>
</evidence>
<dbReference type="CDD" id="cd04685">
    <property type="entry name" value="NUDIX_Hydrolase"/>
    <property type="match status" value="1"/>
</dbReference>
<evidence type="ECO:0000313" key="5">
    <source>
        <dbReference type="EMBL" id="QXT62169.1"/>
    </source>
</evidence>
<dbReference type="Pfam" id="PF00293">
    <property type="entry name" value="NUDIX"/>
    <property type="match status" value="1"/>
</dbReference>
<dbReference type="PANTHER" id="PTHR43046:SF12">
    <property type="entry name" value="GDP-MANNOSE MANNOSYL HYDROLASE"/>
    <property type="match status" value="1"/>
</dbReference>
<proteinExistence type="predicted"/>
<evidence type="ECO:0000313" key="6">
    <source>
        <dbReference type="Proteomes" id="UP000824504"/>
    </source>
</evidence>
<keyword evidence="2" id="KW-0378">Hydrolase</keyword>
<dbReference type="RefSeq" id="WP_219080772.1">
    <property type="nucleotide sequence ID" value="NZ_CP079216.1"/>
</dbReference>
<feature type="domain" description="Nudix hydrolase" evidence="4">
    <location>
        <begin position="20"/>
        <end position="169"/>
    </location>
</feature>
<evidence type="ECO:0000256" key="2">
    <source>
        <dbReference type="ARBA" id="ARBA00022801"/>
    </source>
</evidence>
<comment type="cofactor">
    <cofactor evidence="1">
        <name>Mg(2+)</name>
        <dbReference type="ChEBI" id="CHEBI:18420"/>
    </cofactor>
</comment>
<accession>A0ABX8SGV2</accession>
<keyword evidence="6" id="KW-1185">Reference proteome</keyword>
<dbReference type="PROSITE" id="PS00893">
    <property type="entry name" value="NUDIX_BOX"/>
    <property type="match status" value="1"/>
</dbReference>
<organism evidence="5 6">
    <name type="scientific">Tessaracoccus palaemonis</name>
    <dbReference type="NCBI Taxonomy" id="2829499"/>
    <lineage>
        <taxon>Bacteria</taxon>
        <taxon>Bacillati</taxon>
        <taxon>Actinomycetota</taxon>
        <taxon>Actinomycetes</taxon>
        <taxon>Propionibacteriales</taxon>
        <taxon>Propionibacteriaceae</taxon>
        <taxon>Tessaracoccus</taxon>
    </lineage>
</organism>